<reference evidence="2 3" key="1">
    <citation type="submission" date="2024-01" db="EMBL/GenBank/DDBJ databases">
        <authorList>
            <person name="Allen C."/>
            <person name="Tagirdzhanova G."/>
        </authorList>
    </citation>
    <scope>NUCLEOTIDE SEQUENCE [LARGE SCALE GENOMIC DNA]</scope>
</reference>
<evidence type="ECO:0000313" key="2">
    <source>
        <dbReference type="EMBL" id="CAK7231786.1"/>
    </source>
</evidence>
<feature type="compositionally biased region" description="Basic residues" evidence="1">
    <location>
        <begin position="286"/>
        <end position="295"/>
    </location>
</feature>
<feature type="region of interest" description="Disordered" evidence="1">
    <location>
        <begin position="203"/>
        <end position="224"/>
    </location>
</feature>
<organism evidence="2 3">
    <name type="scientific">Sporothrix curviconia</name>
    <dbReference type="NCBI Taxonomy" id="1260050"/>
    <lineage>
        <taxon>Eukaryota</taxon>
        <taxon>Fungi</taxon>
        <taxon>Dikarya</taxon>
        <taxon>Ascomycota</taxon>
        <taxon>Pezizomycotina</taxon>
        <taxon>Sordariomycetes</taxon>
        <taxon>Sordariomycetidae</taxon>
        <taxon>Ophiostomatales</taxon>
        <taxon>Ophiostomataceae</taxon>
        <taxon>Sporothrix</taxon>
    </lineage>
</organism>
<feature type="region of interest" description="Disordered" evidence="1">
    <location>
        <begin position="28"/>
        <end position="52"/>
    </location>
</feature>
<proteinExistence type="predicted"/>
<sequence>METAEELRKELEKARRIIEESRASEARALQQAKESKAAEARALQQVKDTEARSMQRVKEAEARALTEQRQRENAEKVVASTDFRTFLSLCHNNLYANLTIQEDPDLSATGMFTNVDSKFYPLCLKPWAEFPSLHDECQTRLETLFKDKRVFPSVAGLHTMNEMLAIDEPLADENDGRLLQFINAESSARRVMFQYLKESKADPFLANNDTDQNEDNNGSEDEGSTAFPIRVYFSNAPHGILLDIPESSDESQHSDTKPAYKPAMLEAQQKDAEARGRSEGNGPPPAKRKSSPVRKFHPDQWFMRVNGDGSIIPVFVVEYKAAHKLRGSTLKQALSDTTCEPQGLFATAIREQIRNKIIQSDKDRVDAEKATARVIAQAFHYMVEFGLCYSQACILGLRNGGSLDRDCPNVQLHPSSEDGCHKLTAVQFCNQLREQLACDLDENCDALDKFGKFGAIGMLFRLTLKGCGYCVTAKGVQRVHASRLEQETMVYNHLQDQCASVCLP</sequence>
<feature type="region of interest" description="Disordered" evidence="1">
    <location>
        <begin position="268"/>
        <end position="295"/>
    </location>
</feature>
<evidence type="ECO:0000313" key="3">
    <source>
        <dbReference type="Proteomes" id="UP001642405"/>
    </source>
</evidence>
<keyword evidence="3" id="KW-1185">Reference proteome</keyword>
<protein>
    <submittedName>
        <fullName evidence="2">Uncharacterized protein</fullName>
    </submittedName>
</protein>
<comment type="caution">
    <text evidence="2">The sequence shown here is derived from an EMBL/GenBank/DDBJ whole genome shotgun (WGS) entry which is preliminary data.</text>
</comment>
<feature type="region of interest" description="Disordered" evidence="1">
    <location>
        <begin position="242"/>
        <end position="261"/>
    </location>
</feature>
<evidence type="ECO:0000256" key="1">
    <source>
        <dbReference type="SAM" id="MobiDB-lite"/>
    </source>
</evidence>
<feature type="compositionally biased region" description="Acidic residues" evidence="1">
    <location>
        <begin position="211"/>
        <end position="223"/>
    </location>
</feature>
<dbReference type="Proteomes" id="UP001642405">
    <property type="component" value="Unassembled WGS sequence"/>
</dbReference>
<feature type="compositionally biased region" description="Basic and acidic residues" evidence="1">
    <location>
        <begin position="268"/>
        <end position="278"/>
    </location>
</feature>
<dbReference type="EMBL" id="CAWUHB010000060">
    <property type="protein sequence ID" value="CAK7231786.1"/>
    <property type="molecule type" value="Genomic_DNA"/>
</dbReference>
<gene>
    <name evidence="2" type="ORF">SCUCBS95973_008038</name>
</gene>
<name>A0ABP0CL06_9PEZI</name>
<accession>A0ABP0CL06</accession>